<organism evidence="1 2">
    <name type="scientific">Anser cygnoides</name>
    <name type="common">Swan goose</name>
    <dbReference type="NCBI Taxonomy" id="8845"/>
    <lineage>
        <taxon>Eukaryota</taxon>
        <taxon>Metazoa</taxon>
        <taxon>Chordata</taxon>
        <taxon>Craniata</taxon>
        <taxon>Vertebrata</taxon>
        <taxon>Euteleostomi</taxon>
        <taxon>Archelosauria</taxon>
        <taxon>Archosauria</taxon>
        <taxon>Dinosauria</taxon>
        <taxon>Saurischia</taxon>
        <taxon>Theropoda</taxon>
        <taxon>Coelurosauria</taxon>
        <taxon>Aves</taxon>
        <taxon>Neognathae</taxon>
        <taxon>Galloanserae</taxon>
        <taxon>Anseriformes</taxon>
        <taxon>Anatidae</taxon>
        <taxon>Anserinae</taxon>
        <taxon>Anser</taxon>
    </lineage>
</organism>
<reference evidence="1" key="2">
    <citation type="submission" date="2025-09" db="UniProtKB">
        <authorList>
            <consortium name="Ensembl"/>
        </authorList>
    </citation>
    <scope>IDENTIFICATION</scope>
</reference>
<evidence type="ECO:0000313" key="1">
    <source>
        <dbReference type="Ensembl" id="ENSACDP00005022578.1"/>
    </source>
</evidence>
<proteinExistence type="predicted"/>
<evidence type="ECO:0000313" key="2">
    <source>
        <dbReference type="Proteomes" id="UP000694521"/>
    </source>
</evidence>
<dbReference type="Proteomes" id="UP000694521">
    <property type="component" value="Unplaced"/>
</dbReference>
<evidence type="ECO:0008006" key="3">
    <source>
        <dbReference type="Google" id="ProtNLM"/>
    </source>
</evidence>
<keyword evidence="2" id="KW-1185">Reference proteome</keyword>
<accession>A0A8B9IPF3</accession>
<sequence>GGPPWGDKERAAHWVLPHSPALARFYCSTQRTAARRLACACEILGAPAVKRAVCRRCCSLLLGCQRLRGVCGPPHKAWGVNLGRGGGRNFGVRVPDFGTFPAPCPAGGGQPRTVLRCWACGHHRRLLCPPRPRPRRRDTPPGA</sequence>
<name>A0A8B9IPF3_ANSCY</name>
<dbReference type="Ensembl" id="ENSACDT00005027011.1">
    <property type="protein sequence ID" value="ENSACDP00005022578.1"/>
    <property type="gene ID" value="ENSACDG00005016375.1"/>
</dbReference>
<protein>
    <recommendedName>
        <fullName evidence="3">RPP21 protein</fullName>
    </recommendedName>
</protein>
<reference evidence="1" key="1">
    <citation type="submission" date="2025-08" db="UniProtKB">
        <authorList>
            <consortium name="Ensembl"/>
        </authorList>
    </citation>
    <scope>IDENTIFICATION</scope>
</reference>
<dbReference type="AlphaFoldDB" id="A0A8B9IPF3"/>